<dbReference type="GO" id="GO:0005975">
    <property type="term" value="P:carbohydrate metabolic process"/>
    <property type="evidence" value="ECO:0007669"/>
    <property type="project" value="InterPro"/>
</dbReference>
<proteinExistence type="predicted"/>
<name>A0A815QJV5_ADIRI</name>
<accession>A0A815QJV5</accession>
<reference evidence="2" key="1">
    <citation type="submission" date="2021-02" db="EMBL/GenBank/DDBJ databases">
        <authorList>
            <person name="Nowell W R."/>
        </authorList>
    </citation>
    <scope>NUCLEOTIDE SEQUENCE</scope>
</reference>
<keyword evidence="1" id="KW-1133">Transmembrane helix</keyword>
<dbReference type="PANTHER" id="PTHR43123:SF4">
    <property type="entry name" value="POLYSACCHARIDE DEACETYLASE"/>
    <property type="match status" value="1"/>
</dbReference>
<keyword evidence="1" id="KW-0472">Membrane</keyword>
<feature type="transmembrane region" description="Helical" evidence="1">
    <location>
        <begin position="650"/>
        <end position="671"/>
    </location>
</feature>
<feature type="transmembrane region" description="Helical" evidence="1">
    <location>
        <begin position="448"/>
        <end position="465"/>
    </location>
</feature>
<dbReference type="SUPFAM" id="SSF88713">
    <property type="entry name" value="Glycoside hydrolase/deacetylase"/>
    <property type="match status" value="1"/>
</dbReference>
<sequence>MFNIRKEISLERWPNDCKVAVVPIINAEVFIKGHGGPCIQPHLSNLTPDIANSGWRNYGNRQGTTRLLNTFSNLKIPVSIAMNSYLIDQEPDVFEEIRIHATHNENIDIIGHGLTNSLSAVKHISFEEQVKQSLNQIQQAAGHEQRPQAWLTPGFAAPEDSAKILVDNGIRLSLDATDDDIIYELKSSTGGDKGLFILPYSMETNDISLCMCQGYTGEQYAQTLTDYIYELASEETTKAKVVCLGLHTFIVGTPAKAFHFKQALQTIQQIPNISIAVQTKMTNSTDANPWRKWIGIIWLLVEVNLISANIFGFSALFKVLPKYGIYGKYCELSTVLNSTNEDCTGQAQQYQNALTLGIIFFNLPSMFVGILIDKFGGRFVKLIAIIFHVVGWLALALVKPDKFVAICSHPVHSIVWNHIGSSLSASIWYSIFQVLIDNGKITLSQLSYVWMSFGVLMFISSFLFLDWKFPILNLGYTMDTELEQIQTISTINANNKSKWYTNIYQRVGFWKYLLNSLYILVVLYLSILLMPNILLSVTWYPWIYYISQNNKTISDQYTFAFNMASLSQIILCPMVGLCLAFRAEQNPKQKLLNVAIMQTLAWVLNILLCIICMFVNSTVIVPALVFNYMARSVIVAGSQAVISTFFPSEYIGRLTGIMWTLAGAITCIQYGLVHLTADILRSWRAWAIVLALIVCMSCHLIQI</sequence>
<feature type="transmembrane region" description="Helical" evidence="1">
    <location>
        <begin position="293"/>
        <end position="317"/>
    </location>
</feature>
<dbReference type="Gene3D" id="1.20.1250.20">
    <property type="entry name" value="MFS general substrate transporter like domains"/>
    <property type="match status" value="1"/>
</dbReference>
<feature type="transmembrane region" description="Helical" evidence="1">
    <location>
        <begin position="517"/>
        <end position="545"/>
    </location>
</feature>
<evidence type="ECO:0000256" key="1">
    <source>
        <dbReference type="SAM" id="Phobius"/>
    </source>
</evidence>
<dbReference type="PANTHER" id="PTHR43123">
    <property type="entry name" value="POLYSACCHARIDE DEACETYLASE-RELATED"/>
    <property type="match status" value="1"/>
</dbReference>
<keyword evidence="1" id="KW-0812">Transmembrane</keyword>
<organism evidence="2 3">
    <name type="scientific">Adineta ricciae</name>
    <name type="common">Rotifer</name>
    <dbReference type="NCBI Taxonomy" id="249248"/>
    <lineage>
        <taxon>Eukaryota</taxon>
        <taxon>Metazoa</taxon>
        <taxon>Spiralia</taxon>
        <taxon>Gnathifera</taxon>
        <taxon>Rotifera</taxon>
        <taxon>Eurotatoria</taxon>
        <taxon>Bdelloidea</taxon>
        <taxon>Adinetida</taxon>
        <taxon>Adinetidae</taxon>
        <taxon>Adineta</taxon>
    </lineage>
</organism>
<feature type="transmembrane region" description="Helical" evidence="1">
    <location>
        <begin position="353"/>
        <end position="372"/>
    </location>
</feature>
<gene>
    <name evidence="2" type="ORF">XAT740_LOCUS37649</name>
</gene>
<feature type="transmembrane region" description="Helical" evidence="1">
    <location>
        <begin position="557"/>
        <end position="582"/>
    </location>
</feature>
<protein>
    <submittedName>
        <fullName evidence="2">Uncharacterized protein</fullName>
    </submittedName>
</protein>
<feature type="transmembrane region" description="Helical" evidence="1">
    <location>
        <begin position="418"/>
        <end position="436"/>
    </location>
</feature>
<feature type="transmembrane region" description="Helical" evidence="1">
    <location>
        <begin position="683"/>
        <end position="701"/>
    </location>
</feature>
<dbReference type="AlphaFoldDB" id="A0A815QJV5"/>
<dbReference type="EMBL" id="CAJNOR010003980">
    <property type="protein sequence ID" value="CAF1464942.1"/>
    <property type="molecule type" value="Genomic_DNA"/>
</dbReference>
<evidence type="ECO:0000313" key="2">
    <source>
        <dbReference type="EMBL" id="CAF1464942.1"/>
    </source>
</evidence>
<feature type="transmembrane region" description="Helical" evidence="1">
    <location>
        <begin position="602"/>
        <end position="629"/>
    </location>
</feature>
<dbReference type="InterPro" id="IPR011330">
    <property type="entry name" value="Glyco_hydro/deAcase_b/a-brl"/>
</dbReference>
<feature type="transmembrane region" description="Helical" evidence="1">
    <location>
        <begin position="379"/>
        <end position="398"/>
    </location>
</feature>
<dbReference type="InterPro" id="IPR036259">
    <property type="entry name" value="MFS_trans_sf"/>
</dbReference>
<dbReference type="Proteomes" id="UP000663828">
    <property type="component" value="Unassembled WGS sequence"/>
</dbReference>
<keyword evidence="3" id="KW-1185">Reference proteome</keyword>
<evidence type="ECO:0000313" key="3">
    <source>
        <dbReference type="Proteomes" id="UP000663828"/>
    </source>
</evidence>
<dbReference type="SUPFAM" id="SSF103473">
    <property type="entry name" value="MFS general substrate transporter"/>
    <property type="match status" value="1"/>
</dbReference>
<dbReference type="Gene3D" id="3.20.20.370">
    <property type="entry name" value="Glycoside hydrolase/deacetylase"/>
    <property type="match status" value="1"/>
</dbReference>
<comment type="caution">
    <text evidence="2">The sequence shown here is derived from an EMBL/GenBank/DDBJ whole genome shotgun (WGS) entry which is preliminary data.</text>
</comment>